<reference evidence="1 3" key="2">
    <citation type="journal article" date="2018" name="Plant J.">
        <title>The Physcomitrella patens chromosome-scale assembly reveals moss genome structure and evolution.</title>
        <authorList>
            <person name="Lang D."/>
            <person name="Ullrich K.K."/>
            <person name="Murat F."/>
            <person name="Fuchs J."/>
            <person name="Jenkins J."/>
            <person name="Haas F.B."/>
            <person name="Piednoel M."/>
            <person name="Gundlach H."/>
            <person name="Van Bel M."/>
            <person name="Meyberg R."/>
            <person name="Vives C."/>
            <person name="Morata J."/>
            <person name="Symeonidi A."/>
            <person name="Hiss M."/>
            <person name="Muchero W."/>
            <person name="Kamisugi Y."/>
            <person name="Saleh O."/>
            <person name="Blanc G."/>
            <person name="Decker E.L."/>
            <person name="van Gessel N."/>
            <person name="Grimwood J."/>
            <person name="Hayes R.D."/>
            <person name="Graham S.W."/>
            <person name="Gunter L.E."/>
            <person name="McDaniel S.F."/>
            <person name="Hoernstein S.N.W."/>
            <person name="Larsson A."/>
            <person name="Li F.W."/>
            <person name="Perroud P.F."/>
            <person name="Phillips J."/>
            <person name="Ranjan P."/>
            <person name="Rokshar D.S."/>
            <person name="Rothfels C.J."/>
            <person name="Schneider L."/>
            <person name="Shu S."/>
            <person name="Stevenson D.W."/>
            <person name="Thummler F."/>
            <person name="Tillich M."/>
            <person name="Villarreal Aguilar J.C."/>
            <person name="Widiez T."/>
            <person name="Wong G.K."/>
            <person name="Wymore A."/>
            <person name="Zhang Y."/>
            <person name="Zimmer A.D."/>
            <person name="Quatrano R.S."/>
            <person name="Mayer K.F.X."/>
            <person name="Goodstein D."/>
            <person name="Casacuberta J.M."/>
            <person name="Vandepoele K."/>
            <person name="Reski R."/>
            <person name="Cuming A.C."/>
            <person name="Tuskan G.A."/>
            <person name="Maumus F."/>
            <person name="Salse J."/>
            <person name="Schmutz J."/>
            <person name="Rensing S.A."/>
        </authorList>
    </citation>
    <scope>NUCLEOTIDE SEQUENCE [LARGE SCALE GENOMIC DNA]</scope>
    <source>
        <strain evidence="2 3">cv. Gransden 2004</strain>
    </source>
</reference>
<dbReference type="Proteomes" id="UP000006727">
    <property type="component" value="Chromosome 13"/>
</dbReference>
<sequence length="85" mass="9006">MTLRLSLYCSRGNMQLSSWSGACRHGRGIGAILGTYHLELKEKKKLLQCGSTRIPGVNAGFQSDVGVVAENALCCTSSSVADKAC</sequence>
<protein>
    <submittedName>
        <fullName evidence="1 2">Uncharacterized protein</fullName>
    </submittedName>
</protein>
<dbReference type="EnsemblPlants" id="Pp3c13_4680V3.2">
    <property type="protein sequence ID" value="PAC:32931476.CDS.1"/>
    <property type="gene ID" value="Pp3c13_4680"/>
</dbReference>
<organism evidence="1">
    <name type="scientific">Physcomitrium patens</name>
    <name type="common">Spreading-leaved earth moss</name>
    <name type="synonym">Physcomitrella patens</name>
    <dbReference type="NCBI Taxonomy" id="3218"/>
    <lineage>
        <taxon>Eukaryota</taxon>
        <taxon>Viridiplantae</taxon>
        <taxon>Streptophyta</taxon>
        <taxon>Embryophyta</taxon>
        <taxon>Bryophyta</taxon>
        <taxon>Bryophytina</taxon>
        <taxon>Bryopsida</taxon>
        <taxon>Funariidae</taxon>
        <taxon>Funariales</taxon>
        <taxon>Funariaceae</taxon>
        <taxon>Physcomitrium</taxon>
    </lineage>
</organism>
<keyword evidence="3" id="KW-1185">Reference proteome</keyword>
<name>A0A2K1JKT9_PHYPA</name>
<dbReference type="Gramene" id="Pp3c13_4680V3.1">
    <property type="protein sequence ID" value="PAC:32931475.CDS.1"/>
    <property type="gene ID" value="Pp3c13_4680"/>
</dbReference>
<dbReference type="InParanoid" id="A0A2K1JKT9"/>
<dbReference type="AlphaFoldDB" id="A0A2K1JKT9"/>
<dbReference type="Gramene" id="Pp3c13_4680V3.2">
    <property type="protein sequence ID" value="PAC:32931476.CDS.1"/>
    <property type="gene ID" value="Pp3c13_4680"/>
</dbReference>
<proteinExistence type="predicted"/>
<evidence type="ECO:0000313" key="1">
    <source>
        <dbReference type="EMBL" id="PNR42155.1"/>
    </source>
</evidence>
<evidence type="ECO:0000313" key="3">
    <source>
        <dbReference type="Proteomes" id="UP000006727"/>
    </source>
</evidence>
<reference evidence="1 3" key="1">
    <citation type="journal article" date="2008" name="Science">
        <title>The Physcomitrella genome reveals evolutionary insights into the conquest of land by plants.</title>
        <authorList>
            <person name="Rensing S."/>
            <person name="Lang D."/>
            <person name="Zimmer A."/>
            <person name="Terry A."/>
            <person name="Salamov A."/>
            <person name="Shapiro H."/>
            <person name="Nishiyama T."/>
            <person name="Perroud P.-F."/>
            <person name="Lindquist E."/>
            <person name="Kamisugi Y."/>
            <person name="Tanahashi T."/>
            <person name="Sakakibara K."/>
            <person name="Fujita T."/>
            <person name="Oishi K."/>
            <person name="Shin-I T."/>
            <person name="Kuroki Y."/>
            <person name="Toyoda A."/>
            <person name="Suzuki Y."/>
            <person name="Hashimoto A."/>
            <person name="Yamaguchi K."/>
            <person name="Sugano A."/>
            <person name="Kohara Y."/>
            <person name="Fujiyama A."/>
            <person name="Anterola A."/>
            <person name="Aoki S."/>
            <person name="Ashton N."/>
            <person name="Barbazuk W.B."/>
            <person name="Barker E."/>
            <person name="Bennetzen J."/>
            <person name="Bezanilla M."/>
            <person name="Blankenship R."/>
            <person name="Cho S.H."/>
            <person name="Dutcher S."/>
            <person name="Estelle M."/>
            <person name="Fawcett J.A."/>
            <person name="Gundlach H."/>
            <person name="Hanada K."/>
            <person name="Heyl A."/>
            <person name="Hicks K.A."/>
            <person name="Hugh J."/>
            <person name="Lohr M."/>
            <person name="Mayer K."/>
            <person name="Melkozernov A."/>
            <person name="Murata T."/>
            <person name="Nelson D."/>
            <person name="Pils B."/>
            <person name="Prigge M."/>
            <person name="Reiss B."/>
            <person name="Renner T."/>
            <person name="Rombauts S."/>
            <person name="Rushton P."/>
            <person name="Sanderfoot A."/>
            <person name="Schween G."/>
            <person name="Shiu S.-H."/>
            <person name="Stueber K."/>
            <person name="Theodoulou F.L."/>
            <person name="Tu H."/>
            <person name="Van de Peer Y."/>
            <person name="Verrier P.J."/>
            <person name="Waters E."/>
            <person name="Wood A."/>
            <person name="Yang L."/>
            <person name="Cove D."/>
            <person name="Cuming A."/>
            <person name="Hasebe M."/>
            <person name="Lucas S."/>
            <person name="Mishler D.B."/>
            <person name="Reski R."/>
            <person name="Grigoriev I."/>
            <person name="Quatrano R.S."/>
            <person name="Boore J.L."/>
        </authorList>
    </citation>
    <scope>NUCLEOTIDE SEQUENCE [LARGE SCALE GENOMIC DNA]</scope>
    <source>
        <strain evidence="2 3">cv. Gransden 2004</strain>
    </source>
</reference>
<evidence type="ECO:0000313" key="2">
    <source>
        <dbReference type="EnsemblPlants" id="PAC:32931475.CDS.1"/>
    </source>
</evidence>
<dbReference type="PROSITE" id="PS51257">
    <property type="entry name" value="PROKAR_LIPOPROTEIN"/>
    <property type="match status" value="1"/>
</dbReference>
<dbReference type="EMBL" id="ABEU02000013">
    <property type="protein sequence ID" value="PNR42155.1"/>
    <property type="molecule type" value="Genomic_DNA"/>
</dbReference>
<dbReference type="EnsemblPlants" id="Pp3c13_4680V3.1">
    <property type="protein sequence ID" value="PAC:32931475.CDS.1"/>
    <property type="gene ID" value="Pp3c13_4680"/>
</dbReference>
<accession>A0A2K1JKT9</accession>
<reference evidence="2" key="3">
    <citation type="submission" date="2020-12" db="UniProtKB">
        <authorList>
            <consortium name="EnsemblPlants"/>
        </authorList>
    </citation>
    <scope>IDENTIFICATION</scope>
</reference>
<gene>
    <name evidence="1" type="ORF">PHYPA_016984</name>
</gene>
<dbReference type="PaxDb" id="3218-PP1S133_50V6.1"/>